<evidence type="ECO:0000256" key="2">
    <source>
        <dbReference type="ARBA" id="ARBA00022729"/>
    </source>
</evidence>
<name>A0A6I3SKD8_HELMO</name>
<dbReference type="CDD" id="cd06347">
    <property type="entry name" value="PBP1_ABC_LivK_ligand_binding-like"/>
    <property type="match status" value="1"/>
</dbReference>
<dbReference type="OrthoDB" id="9783240at2"/>
<organism evidence="5 6">
    <name type="scientific">Heliobacterium mobile</name>
    <name type="common">Heliobacillus mobilis</name>
    <dbReference type="NCBI Taxonomy" id="28064"/>
    <lineage>
        <taxon>Bacteria</taxon>
        <taxon>Bacillati</taxon>
        <taxon>Bacillota</taxon>
        <taxon>Clostridia</taxon>
        <taxon>Eubacteriales</taxon>
        <taxon>Heliobacteriaceae</taxon>
        <taxon>Heliobacterium</taxon>
    </lineage>
</organism>
<keyword evidence="6" id="KW-1185">Reference proteome</keyword>
<reference evidence="5 6" key="1">
    <citation type="submission" date="2019-11" db="EMBL/GenBank/DDBJ databases">
        <title>Whole-genome sequence of a the green, strictly anaerobic photosynthetic bacterium Heliobacillus mobilis DSM 6151.</title>
        <authorList>
            <person name="Kyndt J.A."/>
            <person name="Meyer T.E."/>
        </authorList>
    </citation>
    <scope>NUCLEOTIDE SEQUENCE [LARGE SCALE GENOMIC DNA]</scope>
    <source>
        <strain evidence="5 6">DSM 6151</strain>
    </source>
</reference>
<evidence type="ECO:0000313" key="6">
    <source>
        <dbReference type="Proteomes" id="UP000430670"/>
    </source>
</evidence>
<proteinExistence type="inferred from homology"/>
<sequence>MLSKKKRWSLPLAMALTVSMLTTGLLAGCGPASEKGAGPQNTSNEILIGGNYELSGGNATYGAAAVNGVKLYIDEVNAKGGVLGKQIKFVSLDNKSEAGEASNVAARLINQEKVSAILGGAASSATVAFVKQANDRKIPVISSSAVASEVTVDESGKTRDYIFRACFTAPFQGEVMAVFAQKNLKLNKAAILVDNQSPYSKGSAKAFKDLFVEKGGQVVAEEGYVTGDKDFRSVLTRIKGSGAELIYVPGYYEEAGFIVKQARELGLNVPVLGGDGWDSPTLVKIAGADALNNTYFSTHYSEEEKSPKVQEFITAYKNKYGEAPEALGALGYDAAVIMVDAIKRANSAEPEKIREALASTKDLEAVTGTISFDGQHNPVKSAVIVEVNNGKFTFKDKISPKS</sequence>
<evidence type="ECO:0000259" key="4">
    <source>
        <dbReference type="Pfam" id="PF13458"/>
    </source>
</evidence>
<dbReference type="Gene3D" id="3.40.50.2300">
    <property type="match status" value="2"/>
</dbReference>
<dbReference type="InterPro" id="IPR028081">
    <property type="entry name" value="Leu-bd"/>
</dbReference>
<dbReference type="SUPFAM" id="SSF53822">
    <property type="entry name" value="Periplasmic binding protein-like I"/>
    <property type="match status" value="1"/>
</dbReference>
<dbReference type="InterPro" id="IPR028082">
    <property type="entry name" value="Peripla_BP_I"/>
</dbReference>
<dbReference type="PANTHER" id="PTHR30483:SF6">
    <property type="entry name" value="PERIPLASMIC BINDING PROTEIN OF ABC TRANSPORTER FOR NATURAL AMINO ACIDS"/>
    <property type="match status" value="1"/>
</dbReference>
<accession>A0A6I3SKD8</accession>
<comment type="caution">
    <text evidence="5">The sequence shown here is derived from an EMBL/GenBank/DDBJ whole genome shotgun (WGS) entry which is preliminary data.</text>
</comment>
<dbReference type="PROSITE" id="PS51257">
    <property type="entry name" value="PROKAR_LIPOPROTEIN"/>
    <property type="match status" value="1"/>
</dbReference>
<dbReference type="AlphaFoldDB" id="A0A6I3SKD8"/>
<dbReference type="InterPro" id="IPR051010">
    <property type="entry name" value="BCAA_transport"/>
</dbReference>
<evidence type="ECO:0000256" key="3">
    <source>
        <dbReference type="SAM" id="SignalP"/>
    </source>
</evidence>
<dbReference type="Proteomes" id="UP000430670">
    <property type="component" value="Unassembled WGS sequence"/>
</dbReference>
<feature type="domain" description="Leucine-binding protein" evidence="4">
    <location>
        <begin position="46"/>
        <end position="390"/>
    </location>
</feature>
<evidence type="ECO:0000313" key="5">
    <source>
        <dbReference type="EMBL" id="MTV49162.1"/>
    </source>
</evidence>
<feature type="chain" id="PRO_5039125954" evidence="3">
    <location>
        <begin position="28"/>
        <end position="402"/>
    </location>
</feature>
<keyword evidence="2 3" id="KW-0732">Signal</keyword>
<gene>
    <name evidence="5" type="ORF">GJ688_09230</name>
</gene>
<protein>
    <submittedName>
        <fullName evidence="5">ABC transporter substrate-binding protein</fullName>
    </submittedName>
</protein>
<comment type="similarity">
    <text evidence="1">Belongs to the leucine-binding protein family.</text>
</comment>
<feature type="signal peptide" evidence="3">
    <location>
        <begin position="1"/>
        <end position="27"/>
    </location>
</feature>
<dbReference type="Pfam" id="PF13458">
    <property type="entry name" value="Peripla_BP_6"/>
    <property type="match status" value="1"/>
</dbReference>
<evidence type="ECO:0000256" key="1">
    <source>
        <dbReference type="ARBA" id="ARBA00010062"/>
    </source>
</evidence>
<dbReference type="RefSeq" id="WP_155476256.1">
    <property type="nucleotide sequence ID" value="NZ_WNKU01000008.1"/>
</dbReference>
<dbReference type="EMBL" id="WNKU01000008">
    <property type="protein sequence ID" value="MTV49162.1"/>
    <property type="molecule type" value="Genomic_DNA"/>
</dbReference>
<dbReference type="PANTHER" id="PTHR30483">
    <property type="entry name" value="LEUCINE-SPECIFIC-BINDING PROTEIN"/>
    <property type="match status" value="1"/>
</dbReference>